<dbReference type="PANTHER" id="PTHR43065:SF50">
    <property type="entry name" value="HISTIDINE KINASE"/>
    <property type="match status" value="1"/>
</dbReference>
<protein>
    <recommendedName>
        <fullName evidence="2">histidine kinase</fullName>
        <ecNumber evidence="2">2.7.13.3</ecNumber>
    </recommendedName>
</protein>
<evidence type="ECO:0000313" key="10">
    <source>
        <dbReference type="Proteomes" id="UP000239471"/>
    </source>
</evidence>
<dbReference type="InterPro" id="IPR000700">
    <property type="entry name" value="PAS-assoc_C"/>
</dbReference>
<dbReference type="InterPro" id="IPR035965">
    <property type="entry name" value="PAS-like_dom_sf"/>
</dbReference>
<evidence type="ECO:0000256" key="3">
    <source>
        <dbReference type="ARBA" id="ARBA00022553"/>
    </source>
</evidence>
<dbReference type="InterPro" id="IPR004358">
    <property type="entry name" value="Sig_transdc_His_kin-like_C"/>
</dbReference>
<sequence>MNINYLFESMMKNVSDSIIITDANGYIEEFNTSTEKIWHYSCDEFKHLHINNLFSLEDELQEDLNARIYKDIVSLNQWSDELCAIDKNKNTFNLIISIYPVLDYNSQIINYVVVSEDIREKKSLVQELSLKNQELKEALKNLKTTQVSMVQEDKLASLGQLSAGIAHEINNPLGFIISNFGTLKKYTEKLYSMVSLYKSSINNNEGYSSDEDRMNLLKTEKKYNLDFIMEDLEELLKDTEDGIERVRKTVGAMRNFAHSTIEGEFEQYDLNDGINNTLVIAKNELKYNSNIETALGELPYIEAQSNEINQVILNIIINSSFAIKEKHENEDLEYFGLLKIATYSDRNFIYCSIEDNGTGISKKNLDKIFEPFFTTKPVGKGTGLGLSIAYDTIKNKHKGELIVESTLGIGTKIVIKLPIKKEMTMEEELNG</sequence>
<keyword evidence="9" id="KW-0808">Transferase</keyword>
<dbReference type="InterPro" id="IPR036097">
    <property type="entry name" value="HisK_dim/P_sf"/>
</dbReference>
<dbReference type="SMART" id="SM00387">
    <property type="entry name" value="HATPase_c"/>
    <property type="match status" value="1"/>
</dbReference>
<dbReference type="CDD" id="cd00130">
    <property type="entry name" value="PAS"/>
    <property type="match status" value="1"/>
</dbReference>
<dbReference type="OrthoDB" id="9784397at2"/>
<organism evidence="9 10">
    <name type="scientific">Clostridium vincentii</name>
    <dbReference type="NCBI Taxonomy" id="52704"/>
    <lineage>
        <taxon>Bacteria</taxon>
        <taxon>Bacillati</taxon>
        <taxon>Bacillota</taxon>
        <taxon>Clostridia</taxon>
        <taxon>Eubacteriales</taxon>
        <taxon>Clostridiaceae</taxon>
        <taxon>Clostridium</taxon>
    </lineage>
</organism>
<dbReference type="PROSITE" id="PS50109">
    <property type="entry name" value="HIS_KIN"/>
    <property type="match status" value="1"/>
</dbReference>
<proteinExistence type="predicted"/>
<keyword evidence="6" id="KW-0175">Coiled coil</keyword>
<dbReference type="EMBL" id="PVXQ01000042">
    <property type="protein sequence ID" value="PRR80784.1"/>
    <property type="molecule type" value="Genomic_DNA"/>
</dbReference>
<keyword evidence="5" id="KW-0902">Two-component regulatory system</keyword>
<dbReference type="Proteomes" id="UP000239471">
    <property type="component" value="Unassembled WGS sequence"/>
</dbReference>
<evidence type="ECO:0000256" key="2">
    <source>
        <dbReference type="ARBA" id="ARBA00012438"/>
    </source>
</evidence>
<dbReference type="Gene3D" id="3.30.450.20">
    <property type="entry name" value="PAS domain"/>
    <property type="match status" value="1"/>
</dbReference>
<keyword evidence="4" id="KW-0418">Kinase</keyword>
<evidence type="ECO:0000259" key="7">
    <source>
        <dbReference type="PROSITE" id="PS50109"/>
    </source>
</evidence>
<dbReference type="SUPFAM" id="SSF47384">
    <property type="entry name" value="Homodimeric domain of signal transducing histidine kinase"/>
    <property type="match status" value="1"/>
</dbReference>
<dbReference type="SMART" id="SM00091">
    <property type="entry name" value="PAS"/>
    <property type="match status" value="1"/>
</dbReference>
<evidence type="ECO:0000256" key="1">
    <source>
        <dbReference type="ARBA" id="ARBA00000085"/>
    </source>
</evidence>
<dbReference type="Pfam" id="PF13426">
    <property type="entry name" value="PAS_9"/>
    <property type="match status" value="1"/>
</dbReference>
<dbReference type="SUPFAM" id="SSF55785">
    <property type="entry name" value="PYP-like sensor domain (PAS domain)"/>
    <property type="match status" value="1"/>
</dbReference>
<name>A0A2T0BA75_9CLOT</name>
<dbReference type="PANTHER" id="PTHR43065">
    <property type="entry name" value="SENSOR HISTIDINE KINASE"/>
    <property type="match status" value="1"/>
</dbReference>
<dbReference type="PROSITE" id="PS50113">
    <property type="entry name" value="PAC"/>
    <property type="match status" value="1"/>
</dbReference>
<feature type="coiled-coil region" evidence="6">
    <location>
        <begin position="118"/>
        <end position="152"/>
    </location>
</feature>
<evidence type="ECO:0000313" key="9">
    <source>
        <dbReference type="EMBL" id="PRR80784.1"/>
    </source>
</evidence>
<dbReference type="InterPro" id="IPR000014">
    <property type="entry name" value="PAS"/>
</dbReference>
<reference evidence="9 10" key="1">
    <citation type="submission" date="2018-03" db="EMBL/GenBank/DDBJ databases">
        <title>Genome sequence of Clostridium vincentii DSM 10228.</title>
        <authorList>
            <person name="Poehlein A."/>
            <person name="Daniel R."/>
        </authorList>
    </citation>
    <scope>NUCLEOTIDE SEQUENCE [LARGE SCALE GENOMIC DNA]</scope>
    <source>
        <strain evidence="9 10">DSM 10228</strain>
    </source>
</reference>
<dbReference type="RefSeq" id="WP_106060855.1">
    <property type="nucleotide sequence ID" value="NZ_PVXQ01000042.1"/>
</dbReference>
<dbReference type="EC" id="2.7.13.3" evidence="2"/>
<evidence type="ECO:0000256" key="6">
    <source>
        <dbReference type="SAM" id="Coils"/>
    </source>
</evidence>
<dbReference type="InterPro" id="IPR003661">
    <property type="entry name" value="HisK_dim/P_dom"/>
</dbReference>
<dbReference type="InterPro" id="IPR005467">
    <property type="entry name" value="His_kinase_dom"/>
</dbReference>
<accession>A0A2T0BA75</accession>
<comment type="caution">
    <text evidence="9">The sequence shown here is derived from an EMBL/GenBank/DDBJ whole genome shotgun (WGS) entry which is preliminary data.</text>
</comment>
<keyword evidence="3" id="KW-0597">Phosphoprotein</keyword>
<dbReference type="PRINTS" id="PR00344">
    <property type="entry name" value="BCTRLSENSOR"/>
</dbReference>
<keyword evidence="10" id="KW-1185">Reference proteome</keyword>
<gene>
    <name evidence="9" type="primary">zraS_2</name>
    <name evidence="9" type="ORF">CLVI_29500</name>
</gene>
<dbReference type="Gene3D" id="3.30.565.10">
    <property type="entry name" value="Histidine kinase-like ATPase, C-terminal domain"/>
    <property type="match status" value="1"/>
</dbReference>
<dbReference type="InterPro" id="IPR003594">
    <property type="entry name" value="HATPase_dom"/>
</dbReference>
<dbReference type="GO" id="GO:0000155">
    <property type="term" value="F:phosphorelay sensor kinase activity"/>
    <property type="evidence" value="ECO:0007669"/>
    <property type="project" value="InterPro"/>
</dbReference>
<evidence type="ECO:0000256" key="5">
    <source>
        <dbReference type="ARBA" id="ARBA00023012"/>
    </source>
</evidence>
<feature type="domain" description="PAC" evidence="8">
    <location>
        <begin position="78"/>
        <end position="130"/>
    </location>
</feature>
<dbReference type="NCBIfam" id="TIGR00229">
    <property type="entry name" value="sensory_box"/>
    <property type="match status" value="1"/>
</dbReference>
<dbReference type="Pfam" id="PF02518">
    <property type="entry name" value="HATPase_c"/>
    <property type="match status" value="1"/>
</dbReference>
<dbReference type="CDD" id="cd00082">
    <property type="entry name" value="HisKA"/>
    <property type="match status" value="1"/>
</dbReference>
<evidence type="ECO:0000256" key="4">
    <source>
        <dbReference type="ARBA" id="ARBA00022777"/>
    </source>
</evidence>
<dbReference type="Gene3D" id="1.10.287.130">
    <property type="match status" value="1"/>
</dbReference>
<dbReference type="InterPro" id="IPR036890">
    <property type="entry name" value="HATPase_C_sf"/>
</dbReference>
<comment type="catalytic activity">
    <reaction evidence="1">
        <text>ATP + protein L-histidine = ADP + protein N-phospho-L-histidine.</text>
        <dbReference type="EC" id="2.7.13.3"/>
    </reaction>
</comment>
<dbReference type="AlphaFoldDB" id="A0A2T0BA75"/>
<dbReference type="SUPFAM" id="SSF55874">
    <property type="entry name" value="ATPase domain of HSP90 chaperone/DNA topoisomerase II/histidine kinase"/>
    <property type="match status" value="1"/>
</dbReference>
<evidence type="ECO:0000259" key="8">
    <source>
        <dbReference type="PROSITE" id="PS50113"/>
    </source>
</evidence>
<feature type="domain" description="Histidine kinase" evidence="7">
    <location>
        <begin position="164"/>
        <end position="421"/>
    </location>
</feature>